<name>A0AAV3XWB0_9GAST</name>
<evidence type="ECO:0000256" key="2">
    <source>
        <dbReference type="ARBA" id="ARBA00022448"/>
    </source>
</evidence>
<keyword evidence="10" id="KW-1185">Reference proteome</keyword>
<feature type="transmembrane region" description="Helical" evidence="8">
    <location>
        <begin position="174"/>
        <end position="196"/>
    </location>
</feature>
<dbReference type="AlphaFoldDB" id="A0AAV3XWB0"/>
<evidence type="ECO:0000256" key="4">
    <source>
        <dbReference type="ARBA" id="ARBA00022989"/>
    </source>
</evidence>
<dbReference type="InterPro" id="IPR000175">
    <property type="entry name" value="Na/ntran_symport"/>
</dbReference>
<evidence type="ECO:0000256" key="6">
    <source>
        <dbReference type="PIRSR" id="PIRSR600175-1"/>
    </source>
</evidence>
<keyword evidence="4 8" id="KW-1133">Transmembrane helix</keyword>
<evidence type="ECO:0000313" key="10">
    <source>
        <dbReference type="Proteomes" id="UP000735302"/>
    </source>
</evidence>
<proteinExistence type="predicted"/>
<dbReference type="PANTHER" id="PTHR11616:SF325">
    <property type="entry name" value="TRANSPORTER"/>
    <property type="match status" value="1"/>
</dbReference>
<dbReference type="EMBL" id="BLXT01000208">
    <property type="protein sequence ID" value="GFN75094.1"/>
    <property type="molecule type" value="Genomic_DNA"/>
</dbReference>
<dbReference type="GO" id="GO:0046872">
    <property type="term" value="F:metal ion binding"/>
    <property type="evidence" value="ECO:0007669"/>
    <property type="project" value="UniProtKB-KW"/>
</dbReference>
<feature type="transmembrane region" description="Helical" evidence="8">
    <location>
        <begin position="50"/>
        <end position="68"/>
    </location>
</feature>
<protein>
    <submittedName>
        <fullName evidence="9">Sodium- and chloride-dependent taurine transporter-like</fullName>
    </submittedName>
</protein>
<accession>A0AAV3XWB0</accession>
<dbReference type="Proteomes" id="UP000735302">
    <property type="component" value="Unassembled WGS sequence"/>
</dbReference>
<evidence type="ECO:0000313" key="9">
    <source>
        <dbReference type="EMBL" id="GFN75094.1"/>
    </source>
</evidence>
<feature type="transmembrane region" description="Helical" evidence="8">
    <location>
        <begin position="132"/>
        <end position="154"/>
    </location>
</feature>
<keyword evidence="6" id="KW-0479">Metal-binding</keyword>
<comment type="subcellular location">
    <subcellularLocation>
        <location evidence="1">Membrane</location>
        <topology evidence="1">Multi-pass membrane protein</topology>
    </subcellularLocation>
</comment>
<dbReference type="SUPFAM" id="SSF161070">
    <property type="entry name" value="SNF-like"/>
    <property type="match status" value="1"/>
</dbReference>
<feature type="transmembrane region" description="Helical" evidence="8">
    <location>
        <begin position="80"/>
        <end position="102"/>
    </location>
</feature>
<dbReference type="GO" id="GO:0005332">
    <property type="term" value="F:gamma-aminobutyric acid:sodium:chloride symporter activity"/>
    <property type="evidence" value="ECO:0007669"/>
    <property type="project" value="TreeGrafter"/>
</dbReference>
<dbReference type="GO" id="GO:0005886">
    <property type="term" value="C:plasma membrane"/>
    <property type="evidence" value="ECO:0007669"/>
    <property type="project" value="TreeGrafter"/>
</dbReference>
<comment type="caution">
    <text evidence="9">The sequence shown here is derived from an EMBL/GenBank/DDBJ whole genome shotgun (WGS) entry which is preliminary data.</text>
</comment>
<dbReference type="Pfam" id="PF00209">
    <property type="entry name" value="SNF"/>
    <property type="match status" value="1"/>
</dbReference>
<keyword evidence="2" id="KW-0813">Transport</keyword>
<evidence type="ECO:0000256" key="7">
    <source>
        <dbReference type="SAM" id="MobiDB-lite"/>
    </source>
</evidence>
<feature type="binding site" evidence="6">
    <location>
        <position position="21"/>
    </location>
    <ligand>
        <name>Na(+)</name>
        <dbReference type="ChEBI" id="CHEBI:29101"/>
        <label>1</label>
    </ligand>
</feature>
<dbReference type="PRINTS" id="PR00176">
    <property type="entry name" value="NANEUSMPORT"/>
</dbReference>
<feature type="region of interest" description="Disordered" evidence="7">
    <location>
        <begin position="254"/>
        <end position="293"/>
    </location>
</feature>
<dbReference type="PROSITE" id="PS50267">
    <property type="entry name" value="NA_NEUROTRAN_SYMP_3"/>
    <property type="match status" value="1"/>
</dbReference>
<evidence type="ECO:0000256" key="1">
    <source>
        <dbReference type="ARBA" id="ARBA00004141"/>
    </source>
</evidence>
<gene>
    <name evidence="9" type="ORF">PoB_000160000</name>
</gene>
<keyword evidence="5 8" id="KW-0472">Membrane</keyword>
<dbReference type="PANTHER" id="PTHR11616">
    <property type="entry name" value="SODIUM/CHLORIDE DEPENDENT TRANSPORTER"/>
    <property type="match status" value="1"/>
</dbReference>
<reference evidence="9 10" key="1">
    <citation type="journal article" date="2021" name="Elife">
        <title>Chloroplast acquisition without the gene transfer in kleptoplastic sea slugs, Plakobranchus ocellatus.</title>
        <authorList>
            <person name="Maeda T."/>
            <person name="Takahashi S."/>
            <person name="Yoshida T."/>
            <person name="Shimamura S."/>
            <person name="Takaki Y."/>
            <person name="Nagai Y."/>
            <person name="Toyoda A."/>
            <person name="Suzuki Y."/>
            <person name="Arimoto A."/>
            <person name="Ishii H."/>
            <person name="Satoh N."/>
            <person name="Nishiyama T."/>
            <person name="Hasebe M."/>
            <person name="Maruyama T."/>
            <person name="Minagawa J."/>
            <person name="Obokata J."/>
            <person name="Shigenobu S."/>
        </authorList>
    </citation>
    <scope>NUCLEOTIDE SEQUENCE [LARGE SCALE GENOMIC DNA]</scope>
</reference>
<dbReference type="InterPro" id="IPR037272">
    <property type="entry name" value="SNS_sf"/>
</dbReference>
<feature type="transmembrane region" description="Helical" evidence="8">
    <location>
        <begin position="6"/>
        <end position="38"/>
    </location>
</feature>
<keyword evidence="6" id="KW-0915">Sodium</keyword>
<feature type="binding site" evidence="6">
    <location>
        <position position="18"/>
    </location>
    <ligand>
        <name>Na(+)</name>
        <dbReference type="ChEBI" id="CHEBI:29101"/>
        <label>1</label>
    </ligand>
</feature>
<evidence type="ECO:0000256" key="3">
    <source>
        <dbReference type="ARBA" id="ARBA00022692"/>
    </source>
</evidence>
<organism evidence="9 10">
    <name type="scientific">Plakobranchus ocellatus</name>
    <dbReference type="NCBI Taxonomy" id="259542"/>
    <lineage>
        <taxon>Eukaryota</taxon>
        <taxon>Metazoa</taxon>
        <taxon>Spiralia</taxon>
        <taxon>Lophotrochozoa</taxon>
        <taxon>Mollusca</taxon>
        <taxon>Gastropoda</taxon>
        <taxon>Heterobranchia</taxon>
        <taxon>Euthyneura</taxon>
        <taxon>Panpulmonata</taxon>
        <taxon>Sacoglossa</taxon>
        <taxon>Placobranchoidea</taxon>
        <taxon>Plakobranchidae</taxon>
        <taxon>Plakobranchus</taxon>
    </lineage>
</organism>
<evidence type="ECO:0000256" key="5">
    <source>
        <dbReference type="ARBA" id="ARBA00023136"/>
    </source>
</evidence>
<feature type="binding site" evidence="6">
    <location>
        <position position="22"/>
    </location>
    <ligand>
        <name>Na(+)</name>
        <dbReference type="ChEBI" id="CHEBI:29101"/>
        <label>1</label>
    </ligand>
</feature>
<keyword evidence="3 8" id="KW-0812">Transmembrane</keyword>
<sequence length="293" mass="33472">MPLAPAWSALFFIMIILLGLDSQFVGVEGFITACVDLYPSILRRNYNKEIFIAVVCFICFLIGLSMVTEGGMYVFQLFDYYSASRIVMVVATIECLVVAYVYGIDRFLDNLHIMFGFQSHKLARTFRMITKVFWTFLSPTFTLAIFVLGCVSYSELTYKRKQVLYEYPPWAIGVGWMLAMVSVILIPVFMVQRMLVTPGTFSERLRILTTPHLRQHQLRPNEDMTKTILVENEFFSNLESRIEEKEVPMGPLISSVNVPETVPNDRDYSQPINGKDPESLHQLLGEPNGNMAV</sequence>
<evidence type="ECO:0000256" key="8">
    <source>
        <dbReference type="SAM" id="Phobius"/>
    </source>
</evidence>